<reference evidence="2" key="1">
    <citation type="submission" date="2022-05" db="EMBL/GenBank/DDBJ databases">
        <authorList>
            <person name="Tuo L."/>
        </authorList>
    </citation>
    <scope>NUCLEOTIDE SEQUENCE</scope>
    <source>
        <strain evidence="2">BSK12Z-4</strain>
    </source>
</reference>
<keyword evidence="1" id="KW-0812">Transmembrane</keyword>
<name>A0A9X2D6R7_9ACTN</name>
<organism evidence="2 3">
    <name type="scientific">Nocardioides bruguierae</name>
    <dbReference type="NCBI Taxonomy" id="2945102"/>
    <lineage>
        <taxon>Bacteria</taxon>
        <taxon>Bacillati</taxon>
        <taxon>Actinomycetota</taxon>
        <taxon>Actinomycetes</taxon>
        <taxon>Propionibacteriales</taxon>
        <taxon>Nocardioidaceae</taxon>
        <taxon>Nocardioides</taxon>
    </lineage>
</organism>
<evidence type="ECO:0000313" key="3">
    <source>
        <dbReference type="Proteomes" id="UP001139485"/>
    </source>
</evidence>
<sequence length="248" mass="25682">MTGDGLASGVGDVLARVWSDVLGRQPLPEAWVVLATGAVALLLVAAPQTWHGVRTGVTVVHETGHALVAVLVGRRLSGIRLHSDTSGVTLSRGRPSGPGMVAMLAAGYLAPALLGVGAALLLAAGRPLALLWGLVLMALLLLVWVRNAYGVLVLVLLGGAVAALTWLGSPPWPSLAAYLVTWLLLLAAPRPLVELLGRGPAGRRGSDPDQLGRLTWLPALGWVWLMLLANLAGVVVGALTLAPQLLER</sequence>
<feature type="transmembrane region" description="Helical" evidence="1">
    <location>
        <begin position="214"/>
        <end position="242"/>
    </location>
</feature>
<protein>
    <submittedName>
        <fullName evidence="2">M50 family metallopeptidase</fullName>
    </submittedName>
</protein>
<feature type="transmembrane region" description="Helical" evidence="1">
    <location>
        <begin position="30"/>
        <end position="46"/>
    </location>
</feature>
<feature type="transmembrane region" description="Helical" evidence="1">
    <location>
        <begin position="101"/>
        <end position="123"/>
    </location>
</feature>
<dbReference type="EMBL" id="JAMOIL010000006">
    <property type="protein sequence ID" value="MCM0619877.1"/>
    <property type="molecule type" value="Genomic_DNA"/>
</dbReference>
<feature type="transmembrane region" description="Helical" evidence="1">
    <location>
        <begin position="129"/>
        <end position="145"/>
    </location>
</feature>
<feature type="transmembrane region" description="Helical" evidence="1">
    <location>
        <begin position="152"/>
        <end position="169"/>
    </location>
</feature>
<gene>
    <name evidence="2" type="ORF">M8330_06165</name>
</gene>
<evidence type="ECO:0000313" key="2">
    <source>
        <dbReference type="EMBL" id="MCM0619877.1"/>
    </source>
</evidence>
<keyword evidence="1" id="KW-1133">Transmembrane helix</keyword>
<comment type="caution">
    <text evidence="2">The sequence shown here is derived from an EMBL/GenBank/DDBJ whole genome shotgun (WGS) entry which is preliminary data.</text>
</comment>
<proteinExistence type="predicted"/>
<accession>A0A9X2D6R7</accession>
<dbReference type="Proteomes" id="UP001139485">
    <property type="component" value="Unassembled WGS sequence"/>
</dbReference>
<keyword evidence="3" id="KW-1185">Reference proteome</keyword>
<evidence type="ECO:0000256" key="1">
    <source>
        <dbReference type="SAM" id="Phobius"/>
    </source>
</evidence>
<dbReference type="AlphaFoldDB" id="A0A9X2D6R7"/>
<keyword evidence="1" id="KW-0472">Membrane</keyword>
<dbReference type="RefSeq" id="WP_250826616.1">
    <property type="nucleotide sequence ID" value="NZ_JAMOIL010000006.1"/>
</dbReference>
<dbReference type="InterPro" id="IPR049500">
    <property type="entry name" value="Peptidase_M50B-like"/>
</dbReference>
<dbReference type="Pfam" id="PF13398">
    <property type="entry name" value="Peptidase_M50B"/>
    <property type="match status" value="1"/>
</dbReference>